<reference evidence="2" key="1">
    <citation type="submission" date="2025-08" db="UniProtKB">
        <authorList>
            <consortium name="RefSeq"/>
        </authorList>
    </citation>
    <scope>IDENTIFICATION</scope>
    <source>
        <strain evidence="2">OHB3-1</strain>
    </source>
</reference>
<dbReference type="OrthoDB" id="751983at2759"/>
<accession>A0A6J1CVB3</accession>
<sequence length="240" mass="26293">MAMEMEATAHKPRIIKLSCPSLSAIAPFLASDGHRIDIGAIATAFGLQPSTVKLNGHFLSRGPDLLSSVTWKSLLSFFSAKRLPVGNSDEDPLVVDGKLSKIGLKRARGSQEIVSGSCCEADEEDANLNAEMQTLGGNLVKNKKLKFRDFGSKHVDSSVFKCSPNGYKRKQCMEEVILLKKLKLNETKSGLDELSDTVQGLSDAANVVPRMGYSCSYNSKNMKRMREDETLVSAFCKRTR</sequence>
<dbReference type="Proteomes" id="UP000504603">
    <property type="component" value="Unplaced"/>
</dbReference>
<gene>
    <name evidence="2" type="primary">LOC111014592</name>
</gene>
<dbReference type="AlphaFoldDB" id="A0A6J1CVB3"/>
<dbReference type="GeneID" id="111014592"/>
<dbReference type="RefSeq" id="XP_022145086.1">
    <property type="nucleotide sequence ID" value="XM_022289394.1"/>
</dbReference>
<dbReference type="KEGG" id="mcha:111014592"/>
<dbReference type="PANTHER" id="PTHR39104">
    <property type="entry name" value="AMINO ACID-LIGASE"/>
    <property type="match status" value="1"/>
</dbReference>
<name>A0A6J1CVB3_MOMCH</name>
<evidence type="ECO:0000313" key="1">
    <source>
        <dbReference type="Proteomes" id="UP000504603"/>
    </source>
</evidence>
<keyword evidence="1" id="KW-1185">Reference proteome</keyword>
<protein>
    <submittedName>
        <fullName evidence="2">Uncharacterized protein LOC111014592</fullName>
    </submittedName>
</protein>
<dbReference type="PANTHER" id="PTHR39104:SF1">
    <property type="entry name" value="AMINO ACID-LIGASE"/>
    <property type="match status" value="1"/>
</dbReference>
<organism evidence="1 2">
    <name type="scientific">Momordica charantia</name>
    <name type="common">Bitter gourd</name>
    <name type="synonym">Balsam pear</name>
    <dbReference type="NCBI Taxonomy" id="3673"/>
    <lineage>
        <taxon>Eukaryota</taxon>
        <taxon>Viridiplantae</taxon>
        <taxon>Streptophyta</taxon>
        <taxon>Embryophyta</taxon>
        <taxon>Tracheophyta</taxon>
        <taxon>Spermatophyta</taxon>
        <taxon>Magnoliopsida</taxon>
        <taxon>eudicotyledons</taxon>
        <taxon>Gunneridae</taxon>
        <taxon>Pentapetalae</taxon>
        <taxon>rosids</taxon>
        <taxon>fabids</taxon>
        <taxon>Cucurbitales</taxon>
        <taxon>Cucurbitaceae</taxon>
        <taxon>Momordiceae</taxon>
        <taxon>Momordica</taxon>
    </lineage>
</organism>
<evidence type="ECO:0000313" key="2">
    <source>
        <dbReference type="RefSeq" id="XP_022145086.1"/>
    </source>
</evidence>
<proteinExistence type="predicted"/>